<dbReference type="Pfam" id="PF01121">
    <property type="entry name" value="CoaE"/>
    <property type="match status" value="1"/>
</dbReference>
<dbReference type="PANTHER" id="PTHR10695:SF46">
    <property type="entry name" value="BIFUNCTIONAL COENZYME A SYNTHASE-RELATED"/>
    <property type="match status" value="1"/>
</dbReference>
<dbReference type="NCBIfam" id="TIGR00152">
    <property type="entry name" value="dephospho-CoA kinase"/>
    <property type="match status" value="1"/>
</dbReference>
<evidence type="ECO:0000256" key="4">
    <source>
        <dbReference type="NCBIfam" id="TIGR00152"/>
    </source>
</evidence>
<dbReference type="InterPro" id="IPR027417">
    <property type="entry name" value="P-loop_NTPase"/>
</dbReference>
<dbReference type="GO" id="GO:0015937">
    <property type="term" value="P:coenzyme A biosynthetic process"/>
    <property type="evidence" value="ECO:0007669"/>
    <property type="project" value="UniProtKB-UniRule"/>
</dbReference>
<dbReference type="UniPathway" id="UPA00241">
    <property type="reaction ID" value="UER00356"/>
</dbReference>
<dbReference type="STRING" id="202789.GCA_001457435_00573"/>
<gene>
    <name evidence="3" type="primary">coaE</name>
    <name evidence="5" type="ORF">HMPREF9233_01531</name>
</gene>
<dbReference type="PANTHER" id="PTHR10695">
    <property type="entry name" value="DEPHOSPHO-COA KINASE-RELATED"/>
    <property type="match status" value="1"/>
</dbReference>
<dbReference type="HOGENOM" id="CLU_057180_1_1_11"/>
<sequence>MHEKIQVGGASAVLLRPFARAASAASKAGATLRLAVSGGIGSGKSTVTAVLARRGAVVADADQIARDLQAPGSPLLGAIAKRFGPSVLTPSPAPAGAALDAPAAPDAATLDRAALARIVFSDSAAKADLDAIMHPAIWERAEAILASAHPGQLAVYDVPLLIETRADRHVDAVLIVSAPLEARLDRLERRGISRADATARIQAQTTDAARRELAHIWLDNAGAKADLEQLTAAVADAWL</sequence>
<dbReference type="InterPro" id="IPR001977">
    <property type="entry name" value="Depp_CoAkinase"/>
</dbReference>
<dbReference type="EMBL" id="AGWL01000008">
    <property type="protein sequence ID" value="EKU94584.1"/>
    <property type="molecule type" value="Genomic_DNA"/>
</dbReference>
<keyword evidence="3 5" id="KW-0418">Kinase</keyword>
<dbReference type="eggNOG" id="COG0237">
    <property type="taxonomic scope" value="Bacteria"/>
</dbReference>
<comment type="subcellular location">
    <subcellularLocation>
        <location evidence="3">Cytoplasm</location>
    </subcellularLocation>
</comment>
<evidence type="ECO:0000313" key="6">
    <source>
        <dbReference type="Proteomes" id="UP000009888"/>
    </source>
</evidence>
<organism evidence="5 6">
    <name type="scientific">Actinobaculum massiliense ACS-171-V-Col2</name>
    <dbReference type="NCBI Taxonomy" id="883066"/>
    <lineage>
        <taxon>Bacteria</taxon>
        <taxon>Bacillati</taxon>
        <taxon>Actinomycetota</taxon>
        <taxon>Actinomycetes</taxon>
        <taxon>Actinomycetales</taxon>
        <taxon>Actinomycetaceae</taxon>
        <taxon>Actinobaculum</taxon>
    </lineage>
</organism>
<dbReference type="SUPFAM" id="SSF52540">
    <property type="entry name" value="P-loop containing nucleoside triphosphate hydrolases"/>
    <property type="match status" value="1"/>
</dbReference>
<comment type="pathway">
    <text evidence="3">Cofactor biosynthesis; coenzyme A biosynthesis; CoA from (R)-pantothenate: step 5/5.</text>
</comment>
<keyword evidence="3" id="KW-0963">Cytoplasm</keyword>
<dbReference type="HAMAP" id="MF_00376">
    <property type="entry name" value="Dephospho_CoA_kinase"/>
    <property type="match status" value="1"/>
</dbReference>
<dbReference type="Proteomes" id="UP000009888">
    <property type="component" value="Unassembled WGS sequence"/>
</dbReference>
<comment type="similarity">
    <text evidence="3">Belongs to the CoaE family.</text>
</comment>
<dbReference type="AlphaFoldDB" id="K9EBD7"/>
<comment type="caution">
    <text evidence="5">The sequence shown here is derived from an EMBL/GenBank/DDBJ whole genome shotgun (WGS) entry which is preliminary data.</text>
</comment>
<dbReference type="RefSeq" id="WP_007001736.1">
    <property type="nucleotide sequence ID" value="NZ_JH992956.1"/>
</dbReference>
<accession>K9EBD7</accession>
<evidence type="ECO:0000313" key="5">
    <source>
        <dbReference type="EMBL" id="EKU94584.1"/>
    </source>
</evidence>
<dbReference type="Gene3D" id="3.40.50.300">
    <property type="entry name" value="P-loop containing nucleotide triphosphate hydrolases"/>
    <property type="match status" value="1"/>
</dbReference>
<evidence type="ECO:0000256" key="1">
    <source>
        <dbReference type="ARBA" id="ARBA00022741"/>
    </source>
</evidence>
<name>K9EBD7_9ACTO</name>
<dbReference type="PATRIC" id="fig|883066.3.peg.1594"/>
<dbReference type="PROSITE" id="PS51219">
    <property type="entry name" value="DPCK"/>
    <property type="match status" value="1"/>
</dbReference>
<keyword evidence="6" id="KW-1185">Reference proteome</keyword>
<evidence type="ECO:0000256" key="2">
    <source>
        <dbReference type="ARBA" id="ARBA00022840"/>
    </source>
</evidence>
<comment type="catalytic activity">
    <reaction evidence="3">
        <text>3'-dephospho-CoA + ATP = ADP + CoA + H(+)</text>
        <dbReference type="Rhea" id="RHEA:18245"/>
        <dbReference type="ChEBI" id="CHEBI:15378"/>
        <dbReference type="ChEBI" id="CHEBI:30616"/>
        <dbReference type="ChEBI" id="CHEBI:57287"/>
        <dbReference type="ChEBI" id="CHEBI:57328"/>
        <dbReference type="ChEBI" id="CHEBI:456216"/>
        <dbReference type="EC" id="2.7.1.24"/>
    </reaction>
</comment>
<keyword evidence="2 3" id="KW-0067">ATP-binding</keyword>
<keyword evidence="3" id="KW-0808">Transferase</keyword>
<keyword evidence="3" id="KW-0173">Coenzyme A biosynthesis</keyword>
<comment type="function">
    <text evidence="3">Catalyzes the phosphorylation of the 3'-hydroxyl group of dephosphocoenzyme A to form coenzyme A.</text>
</comment>
<proteinExistence type="inferred from homology"/>
<dbReference type="CDD" id="cd02022">
    <property type="entry name" value="DPCK"/>
    <property type="match status" value="1"/>
</dbReference>
<dbReference type="GO" id="GO:0005737">
    <property type="term" value="C:cytoplasm"/>
    <property type="evidence" value="ECO:0007669"/>
    <property type="project" value="UniProtKB-SubCell"/>
</dbReference>
<keyword evidence="1 3" id="KW-0547">Nucleotide-binding</keyword>
<dbReference type="GO" id="GO:0005524">
    <property type="term" value="F:ATP binding"/>
    <property type="evidence" value="ECO:0007669"/>
    <property type="project" value="UniProtKB-UniRule"/>
</dbReference>
<protein>
    <recommendedName>
        <fullName evidence="3 4">Dephospho-CoA kinase</fullName>
        <ecNumber evidence="3 4">2.7.1.24</ecNumber>
    </recommendedName>
    <alternativeName>
        <fullName evidence="3">Dephosphocoenzyme A kinase</fullName>
    </alternativeName>
</protein>
<feature type="binding site" evidence="3">
    <location>
        <begin position="41"/>
        <end position="46"/>
    </location>
    <ligand>
        <name>ATP</name>
        <dbReference type="ChEBI" id="CHEBI:30616"/>
    </ligand>
</feature>
<evidence type="ECO:0000256" key="3">
    <source>
        <dbReference type="HAMAP-Rule" id="MF_00376"/>
    </source>
</evidence>
<dbReference type="EC" id="2.7.1.24" evidence="3 4"/>
<dbReference type="GO" id="GO:0004140">
    <property type="term" value="F:dephospho-CoA kinase activity"/>
    <property type="evidence" value="ECO:0007669"/>
    <property type="project" value="UniProtKB-UniRule"/>
</dbReference>
<reference evidence="5 6" key="1">
    <citation type="submission" date="2012-09" db="EMBL/GenBank/DDBJ databases">
        <title>The Genome Sequence of Actinobaculum massiliae ACS-171-V-COL2.</title>
        <authorList>
            <consortium name="The Broad Institute Genome Sequencing Platform"/>
            <person name="Earl A."/>
            <person name="Ward D."/>
            <person name="Feldgarden M."/>
            <person name="Gevers D."/>
            <person name="Saerens B."/>
            <person name="Vaneechoutte M."/>
            <person name="Walker B."/>
            <person name="Young S.K."/>
            <person name="Zeng Q."/>
            <person name="Gargeya S."/>
            <person name="Fitzgerald M."/>
            <person name="Haas B."/>
            <person name="Abouelleil A."/>
            <person name="Alvarado L."/>
            <person name="Arachchi H.M."/>
            <person name="Berlin A."/>
            <person name="Chapman S.B."/>
            <person name="Goldberg J."/>
            <person name="Griggs A."/>
            <person name="Gujja S."/>
            <person name="Hansen M."/>
            <person name="Howarth C."/>
            <person name="Imamovic A."/>
            <person name="Larimer J."/>
            <person name="McCowen C."/>
            <person name="Montmayeur A."/>
            <person name="Murphy C."/>
            <person name="Neiman D."/>
            <person name="Pearson M."/>
            <person name="Priest M."/>
            <person name="Roberts A."/>
            <person name="Saif S."/>
            <person name="Shea T."/>
            <person name="Sisk P."/>
            <person name="Sykes S."/>
            <person name="Wortman J."/>
            <person name="Nusbaum C."/>
            <person name="Birren B."/>
        </authorList>
    </citation>
    <scope>NUCLEOTIDE SEQUENCE [LARGE SCALE GENOMIC DNA]</scope>
    <source>
        <strain evidence="6">ACS-171-V-Col2</strain>
    </source>
</reference>